<name>A0A1G9EXY9_ACTMZ</name>
<keyword evidence="2" id="KW-1185">Reference proteome</keyword>
<organism evidence="1 2">
    <name type="scientific">Actinopolyspora mzabensis</name>
    <dbReference type="NCBI Taxonomy" id="995066"/>
    <lineage>
        <taxon>Bacteria</taxon>
        <taxon>Bacillati</taxon>
        <taxon>Actinomycetota</taxon>
        <taxon>Actinomycetes</taxon>
        <taxon>Actinopolysporales</taxon>
        <taxon>Actinopolysporaceae</taxon>
        <taxon>Actinopolyspora</taxon>
    </lineage>
</organism>
<evidence type="ECO:0000313" key="1">
    <source>
        <dbReference type="EMBL" id="SDK81046.1"/>
    </source>
</evidence>
<accession>A0A1G9EXY9</accession>
<dbReference type="EMBL" id="FNFM01000013">
    <property type="protein sequence ID" value="SDK81046.1"/>
    <property type="molecule type" value="Genomic_DNA"/>
</dbReference>
<evidence type="ECO:0000313" key="2">
    <source>
        <dbReference type="Proteomes" id="UP000199213"/>
    </source>
</evidence>
<dbReference type="AlphaFoldDB" id="A0A1G9EXY9"/>
<dbReference type="Proteomes" id="UP000199213">
    <property type="component" value="Unassembled WGS sequence"/>
</dbReference>
<reference evidence="2" key="1">
    <citation type="submission" date="2016-10" db="EMBL/GenBank/DDBJ databases">
        <authorList>
            <person name="Varghese N."/>
            <person name="Submissions S."/>
        </authorList>
    </citation>
    <scope>NUCLEOTIDE SEQUENCE [LARGE SCALE GENOMIC DNA]</scope>
    <source>
        <strain evidence="2">DSM 45460</strain>
    </source>
</reference>
<protein>
    <submittedName>
        <fullName evidence="1">Uncharacterized protein</fullName>
    </submittedName>
</protein>
<proteinExistence type="predicted"/>
<sequence>MQELSATHKAVVGNKVAPVRFRSTLVLGCGDGKGEVEFGDLAAAPRSSVNATARITTAAPVGARFAVL</sequence>
<gene>
    <name evidence="1" type="ORF">SAMN04487820_11371</name>
</gene>